<evidence type="ECO:0000313" key="2">
    <source>
        <dbReference type="Proteomes" id="UP001060085"/>
    </source>
</evidence>
<accession>A0ACC0B6P7</accession>
<dbReference type="Proteomes" id="UP001060085">
    <property type="component" value="Linkage Group LG04"/>
</dbReference>
<comment type="caution">
    <text evidence="1">The sequence shown here is derived from an EMBL/GenBank/DDBJ whole genome shotgun (WGS) entry which is preliminary data.</text>
</comment>
<name>A0ACC0B6P7_CATRO</name>
<reference evidence="2" key="1">
    <citation type="journal article" date="2023" name="Nat. Plants">
        <title>Single-cell RNA sequencing provides a high-resolution roadmap for understanding the multicellular compartmentation of specialized metabolism.</title>
        <authorList>
            <person name="Sun S."/>
            <person name="Shen X."/>
            <person name="Li Y."/>
            <person name="Li Y."/>
            <person name="Wang S."/>
            <person name="Li R."/>
            <person name="Zhang H."/>
            <person name="Shen G."/>
            <person name="Guo B."/>
            <person name="Wei J."/>
            <person name="Xu J."/>
            <person name="St-Pierre B."/>
            <person name="Chen S."/>
            <person name="Sun C."/>
        </authorList>
    </citation>
    <scope>NUCLEOTIDE SEQUENCE [LARGE SCALE GENOMIC DNA]</scope>
</reference>
<proteinExistence type="predicted"/>
<organism evidence="1 2">
    <name type="scientific">Catharanthus roseus</name>
    <name type="common">Madagascar periwinkle</name>
    <name type="synonym">Vinca rosea</name>
    <dbReference type="NCBI Taxonomy" id="4058"/>
    <lineage>
        <taxon>Eukaryota</taxon>
        <taxon>Viridiplantae</taxon>
        <taxon>Streptophyta</taxon>
        <taxon>Embryophyta</taxon>
        <taxon>Tracheophyta</taxon>
        <taxon>Spermatophyta</taxon>
        <taxon>Magnoliopsida</taxon>
        <taxon>eudicotyledons</taxon>
        <taxon>Gunneridae</taxon>
        <taxon>Pentapetalae</taxon>
        <taxon>asterids</taxon>
        <taxon>lamiids</taxon>
        <taxon>Gentianales</taxon>
        <taxon>Apocynaceae</taxon>
        <taxon>Rauvolfioideae</taxon>
        <taxon>Vinceae</taxon>
        <taxon>Catharanthinae</taxon>
        <taxon>Catharanthus</taxon>
    </lineage>
</organism>
<dbReference type="EMBL" id="CM044704">
    <property type="protein sequence ID" value="KAI5668306.1"/>
    <property type="molecule type" value="Genomic_DNA"/>
</dbReference>
<protein>
    <submittedName>
        <fullName evidence="1">Uncharacterized protein</fullName>
    </submittedName>
</protein>
<evidence type="ECO:0000313" key="1">
    <source>
        <dbReference type="EMBL" id="KAI5668306.1"/>
    </source>
</evidence>
<keyword evidence="2" id="KW-1185">Reference proteome</keyword>
<gene>
    <name evidence="1" type="ORF">M9H77_18159</name>
</gene>
<sequence length="104" mass="11817">MPLLEAVGMMPTGKNFTVATNFMRNEQGTTYRWVREQIKHLYVSSAMSTGNKLIVNDGEPIVIITDRLMPVIEDVFNKSYHQNKPKWLKMKRSQLGSSMAPGTN</sequence>